<dbReference type="GO" id="GO:0016787">
    <property type="term" value="F:hydrolase activity"/>
    <property type="evidence" value="ECO:0007669"/>
    <property type="project" value="UniProtKB-KW"/>
</dbReference>
<gene>
    <name evidence="3" type="ORF">VZ95_11295</name>
</gene>
<dbReference type="EMBL" id="LAJY01000276">
    <property type="protein sequence ID" value="KJV09471.1"/>
    <property type="molecule type" value="Genomic_DNA"/>
</dbReference>
<dbReference type="InterPro" id="IPR036380">
    <property type="entry name" value="Isochorismatase-like_sf"/>
</dbReference>
<dbReference type="InterPro" id="IPR000868">
    <property type="entry name" value="Isochorismatase-like_dom"/>
</dbReference>
<dbReference type="RefSeq" id="WP_045775931.1">
    <property type="nucleotide sequence ID" value="NZ_LAJY01000276.1"/>
</dbReference>
<dbReference type="Pfam" id="PF00857">
    <property type="entry name" value="Isochorismatase"/>
    <property type="match status" value="1"/>
</dbReference>
<protein>
    <submittedName>
        <fullName evidence="3">Isochorismatase</fullName>
    </submittedName>
</protein>
<evidence type="ECO:0000313" key="4">
    <source>
        <dbReference type="Proteomes" id="UP000033774"/>
    </source>
</evidence>
<evidence type="ECO:0000259" key="2">
    <source>
        <dbReference type="Pfam" id="PF00857"/>
    </source>
</evidence>
<proteinExistence type="predicted"/>
<dbReference type="Proteomes" id="UP000033774">
    <property type="component" value="Unassembled WGS sequence"/>
</dbReference>
<dbReference type="OrthoDB" id="9794942at2"/>
<dbReference type="InterPro" id="IPR050272">
    <property type="entry name" value="Isochorismatase-like_hydrls"/>
</dbReference>
<dbReference type="AlphaFoldDB" id="A0A0F3IRY1"/>
<comment type="caution">
    <text evidence="3">The sequence shown here is derived from an EMBL/GenBank/DDBJ whole genome shotgun (WGS) entry which is preliminary data.</text>
</comment>
<dbReference type="Gene3D" id="3.40.50.850">
    <property type="entry name" value="Isochorismatase-like"/>
    <property type="match status" value="1"/>
</dbReference>
<accession>A0A0F3IRY1</accession>
<reference evidence="3 4" key="1">
    <citation type="submission" date="2015-03" db="EMBL/GenBank/DDBJ databases">
        <title>Draft genome sequence of Elstera litoralis.</title>
        <authorList>
            <person name="Rahalkar M.C."/>
            <person name="Dhakephalkar P.K."/>
            <person name="Pore S.D."/>
            <person name="Arora P."/>
            <person name="Kapse N.G."/>
            <person name="Pandit P.S."/>
        </authorList>
    </citation>
    <scope>NUCLEOTIDE SEQUENCE [LARGE SCALE GENOMIC DNA]</scope>
    <source>
        <strain evidence="3 4">Dia-1</strain>
    </source>
</reference>
<sequence>MSQRALVIVDIQNDYFAGGQWPLAGQAEAAEKAAQILAAARAAGDAVIHIRHEITRPNAPFFVPGSEGAAIHSSVQPLPGETVIVKNFANSFRETPLKAELDGRGVTDLVILGSMSQNCIDSTTRAAADLGYGVTVIHDACATLDLTFGDQVIPAAQVQAAYMAALAFGFAKVVTAEAYLG</sequence>
<dbReference type="CDD" id="cd01014">
    <property type="entry name" value="nicotinamidase_related"/>
    <property type="match status" value="1"/>
</dbReference>
<evidence type="ECO:0000256" key="1">
    <source>
        <dbReference type="ARBA" id="ARBA00022801"/>
    </source>
</evidence>
<organism evidence="3 4">
    <name type="scientific">Elstera litoralis</name>
    <dbReference type="NCBI Taxonomy" id="552518"/>
    <lineage>
        <taxon>Bacteria</taxon>
        <taxon>Pseudomonadati</taxon>
        <taxon>Pseudomonadota</taxon>
        <taxon>Alphaproteobacteria</taxon>
        <taxon>Rhodospirillales</taxon>
        <taxon>Rhodospirillaceae</taxon>
        <taxon>Elstera</taxon>
    </lineage>
</organism>
<evidence type="ECO:0000313" key="3">
    <source>
        <dbReference type="EMBL" id="KJV09471.1"/>
    </source>
</evidence>
<dbReference type="PANTHER" id="PTHR43540">
    <property type="entry name" value="PEROXYUREIDOACRYLATE/UREIDOACRYLATE AMIDOHYDROLASE-RELATED"/>
    <property type="match status" value="1"/>
</dbReference>
<dbReference type="SUPFAM" id="SSF52499">
    <property type="entry name" value="Isochorismatase-like hydrolases"/>
    <property type="match status" value="1"/>
</dbReference>
<name>A0A0F3IRY1_9PROT</name>
<dbReference type="PATRIC" id="fig|552518.3.peg.1754"/>
<keyword evidence="4" id="KW-1185">Reference proteome</keyword>
<feature type="domain" description="Isochorismatase-like" evidence="2">
    <location>
        <begin position="5"/>
        <end position="156"/>
    </location>
</feature>
<dbReference type="PANTHER" id="PTHR43540:SF1">
    <property type="entry name" value="ISOCHORISMATASE HYDROLASE"/>
    <property type="match status" value="1"/>
</dbReference>
<keyword evidence="1" id="KW-0378">Hydrolase</keyword>